<dbReference type="RefSeq" id="WP_108978522.1">
    <property type="nucleotide sequence ID" value="NZ_BFBB01000012.1"/>
</dbReference>
<protein>
    <submittedName>
        <fullName evidence="1">Uncharacterized protein</fullName>
    </submittedName>
</protein>
<dbReference type="AlphaFoldDB" id="A0A2P2E5H8"/>
<gene>
    <name evidence="1" type="ORF">LPTSP4_36520</name>
</gene>
<comment type="caution">
    <text evidence="1">The sequence shown here is derived from an EMBL/GenBank/DDBJ whole genome shotgun (WGS) entry which is preliminary data.</text>
</comment>
<sequence length="210" mass="24274">MRNLSINSNYETIPIDVQYNFDEIMIKRKWNEKSYFKFESLNNYSILINKENLTDYSAKLFKEKIVNLIPSENKNISISIQLTSSEYVIEKEFGLFFPTQIVNSNITAVVQIQNRVKIKKYLYSNGIKNRQTSLGNPFTSFCGGFLLLRMANLNLLSSAIGSTLSVGTMFYIFAKDENIEILIERDLESLGNFIRDSLIQEAPELNLRYD</sequence>
<name>A0A2P2E5H8_9LEPT</name>
<dbReference type="EMBL" id="BFBB01000012">
    <property type="protein sequence ID" value="GBF52114.1"/>
    <property type="molecule type" value="Genomic_DNA"/>
</dbReference>
<proteinExistence type="predicted"/>
<keyword evidence="2" id="KW-1185">Reference proteome</keyword>
<accession>A0A2P2E5H8</accession>
<evidence type="ECO:0000313" key="2">
    <source>
        <dbReference type="Proteomes" id="UP000245133"/>
    </source>
</evidence>
<dbReference type="Proteomes" id="UP000245133">
    <property type="component" value="Unassembled WGS sequence"/>
</dbReference>
<reference evidence="1 2" key="1">
    <citation type="submission" date="2018-02" db="EMBL/GenBank/DDBJ databases">
        <title>Novel Leptospira species isolated from soil and water in Japan.</title>
        <authorList>
            <person name="Nakao R."/>
            <person name="Masuzawa T."/>
        </authorList>
    </citation>
    <scope>NUCLEOTIDE SEQUENCE [LARGE SCALE GENOMIC DNA]</scope>
    <source>
        <strain evidence="1 2">YH101</strain>
    </source>
</reference>
<organism evidence="1 2">
    <name type="scientific">Leptospira ryugenii</name>
    <dbReference type="NCBI Taxonomy" id="1917863"/>
    <lineage>
        <taxon>Bacteria</taxon>
        <taxon>Pseudomonadati</taxon>
        <taxon>Spirochaetota</taxon>
        <taxon>Spirochaetia</taxon>
        <taxon>Leptospirales</taxon>
        <taxon>Leptospiraceae</taxon>
        <taxon>Leptospira</taxon>
    </lineage>
</organism>
<evidence type="ECO:0000313" key="1">
    <source>
        <dbReference type="EMBL" id="GBF52114.1"/>
    </source>
</evidence>